<name>A0A0A1X0K6_ZEUCU</name>
<protein>
    <submittedName>
        <fullName evidence="3">Para-aminobenzoate synthase</fullName>
    </submittedName>
</protein>
<dbReference type="GeneID" id="105212852"/>
<accession>A0A0A1X0K6</accession>
<keyword evidence="1" id="KW-0175">Coiled coil</keyword>
<dbReference type="CTD" id="32055"/>
<dbReference type="OrthoDB" id="7740893at2759"/>
<sequence>MMAANSRVFQYYLENFFKFPKEIKNDIVYCQRSLKAHIKVHQMVIDVFNQEEDADPAQKQRILEEIESEIYEINAEQHFLFLRLRRIIDEFTKMLKKNDVIIDNEAINSTISKDVVPLINDLSVEILPGTVLFRNTEQKLIEKYFEIQKEKIVYEIEDSDEDNNLILSSGEFLDGFGVTSTDAFNLPGSNGNSNSFSQMSLLKPISQRLVGNGRFTDASKFLQLNLVEEKANNDITNENEVLLEDVSGFPDTSNKNNESVESLQDLPVSKNVKISRLNLRQALNKARTENMVAKAAASIIARSVPTSTTSTCHASTSLETVIHSQRKYEIRTRSTRNNNGNTLTGAVVPRERNTTELNSSSDDSNPERLQTTSQSQWGVLDSTEHRTLPEHYGQEMFLRLFQLFTPIMIVQMQQRRSKRKRRTVHNNERADFHYGRIEYGSYPPPEKKRKTFLISPQVKRVLQSKRPKRINTDKNENQAPSRSSSSSPDEKRCCNECLKSGGCFDECLECKGYYHQLCHIEEDEKSIELTNVPMQENVLQNVCPACKRQRSSLLNKDALHSTAQELEEKLAHEKDRRVNLQQESKMYKLQMRNLFNIVNTIKCDQENDSSG</sequence>
<dbReference type="AlphaFoldDB" id="A0A0A1X0K6"/>
<dbReference type="EMBL" id="GBXI01009866">
    <property type="protein sequence ID" value="JAD04426.1"/>
    <property type="molecule type" value="Transcribed_RNA"/>
</dbReference>
<feature type="region of interest" description="Disordered" evidence="2">
    <location>
        <begin position="461"/>
        <end position="492"/>
    </location>
</feature>
<evidence type="ECO:0000313" key="3">
    <source>
        <dbReference type="EMBL" id="JAD04426.1"/>
    </source>
</evidence>
<evidence type="ECO:0000256" key="1">
    <source>
        <dbReference type="SAM" id="Coils"/>
    </source>
</evidence>
<evidence type="ECO:0000256" key="2">
    <source>
        <dbReference type="SAM" id="MobiDB-lite"/>
    </source>
</evidence>
<feature type="region of interest" description="Disordered" evidence="2">
    <location>
        <begin position="330"/>
        <end position="381"/>
    </location>
</feature>
<reference evidence="3" key="1">
    <citation type="submission" date="2014-11" db="EMBL/GenBank/DDBJ databases">
        <authorList>
            <person name="Geib S."/>
        </authorList>
    </citation>
    <scope>NUCLEOTIDE SEQUENCE</scope>
</reference>
<feature type="coiled-coil region" evidence="1">
    <location>
        <begin position="556"/>
        <end position="583"/>
    </location>
</feature>
<proteinExistence type="predicted"/>
<organism evidence="3">
    <name type="scientific">Zeugodacus cucurbitae</name>
    <name type="common">Melon fruit fly</name>
    <name type="synonym">Bactrocera cucurbitae</name>
    <dbReference type="NCBI Taxonomy" id="28588"/>
    <lineage>
        <taxon>Eukaryota</taxon>
        <taxon>Metazoa</taxon>
        <taxon>Ecdysozoa</taxon>
        <taxon>Arthropoda</taxon>
        <taxon>Hexapoda</taxon>
        <taxon>Insecta</taxon>
        <taxon>Pterygota</taxon>
        <taxon>Neoptera</taxon>
        <taxon>Endopterygota</taxon>
        <taxon>Diptera</taxon>
        <taxon>Brachycera</taxon>
        <taxon>Muscomorpha</taxon>
        <taxon>Tephritoidea</taxon>
        <taxon>Tephritidae</taxon>
        <taxon>Zeugodacus</taxon>
        <taxon>Zeugodacus</taxon>
    </lineage>
</organism>
<reference evidence="3" key="2">
    <citation type="journal article" date="2015" name="Gigascience">
        <title>Reconstructing a comprehensive transcriptome assembly of a white-pupal translocated strain of the pest fruit fly Bactrocera cucurbitae.</title>
        <authorList>
            <person name="Sim S.B."/>
            <person name="Calla B."/>
            <person name="Hall B."/>
            <person name="DeRego T."/>
            <person name="Geib S.M."/>
        </authorList>
    </citation>
    <scope>NUCLEOTIDE SEQUENCE</scope>
</reference>
<feature type="compositionally biased region" description="Low complexity" evidence="2">
    <location>
        <begin position="335"/>
        <end position="344"/>
    </location>
</feature>
<feature type="compositionally biased region" description="Polar residues" evidence="2">
    <location>
        <begin position="355"/>
        <end position="377"/>
    </location>
</feature>
<gene>
    <name evidence="3" type="primary">pab_1</name>
    <name evidence="3" type="ORF">g.13737</name>
</gene>